<feature type="chain" id="PRO_5024271791" description="PBCV-specific basic adaptor domain-containing protein" evidence="1">
    <location>
        <begin position="22"/>
        <end position="98"/>
    </location>
</feature>
<gene>
    <name evidence="2" type="ORF">F0919_08490</name>
</gene>
<dbReference type="AlphaFoldDB" id="A0A5M6CHZ9"/>
<organism evidence="2 3">
    <name type="scientific">Taibaiella lutea</name>
    <dbReference type="NCBI Taxonomy" id="2608001"/>
    <lineage>
        <taxon>Bacteria</taxon>
        <taxon>Pseudomonadati</taxon>
        <taxon>Bacteroidota</taxon>
        <taxon>Chitinophagia</taxon>
        <taxon>Chitinophagales</taxon>
        <taxon>Chitinophagaceae</taxon>
        <taxon>Taibaiella</taxon>
    </lineage>
</organism>
<dbReference type="Proteomes" id="UP000323632">
    <property type="component" value="Unassembled WGS sequence"/>
</dbReference>
<dbReference type="RefSeq" id="WP_150032322.1">
    <property type="nucleotide sequence ID" value="NZ_VWSH01000002.1"/>
</dbReference>
<evidence type="ECO:0000256" key="1">
    <source>
        <dbReference type="SAM" id="SignalP"/>
    </source>
</evidence>
<feature type="signal peptide" evidence="1">
    <location>
        <begin position="1"/>
        <end position="21"/>
    </location>
</feature>
<name>A0A5M6CHZ9_9BACT</name>
<evidence type="ECO:0000313" key="2">
    <source>
        <dbReference type="EMBL" id="KAA5534643.1"/>
    </source>
</evidence>
<sequence length="98" mass="10831">MKKLTILICAIAFSFTFSADAQTKSKSVGKRISNTADTVALKTKTTTKKGVAKIVDKTYDGKQGPNGETVYIDNHSKYYYINAKGEKKYIAKAELKDK</sequence>
<comment type="caution">
    <text evidence="2">The sequence shown here is derived from an EMBL/GenBank/DDBJ whole genome shotgun (WGS) entry which is preliminary data.</text>
</comment>
<keyword evidence="3" id="KW-1185">Reference proteome</keyword>
<evidence type="ECO:0008006" key="4">
    <source>
        <dbReference type="Google" id="ProtNLM"/>
    </source>
</evidence>
<proteinExistence type="predicted"/>
<dbReference type="EMBL" id="VWSH01000002">
    <property type="protein sequence ID" value="KAA5534643.1"/>
    <property type="molecule type" value="Genomic_DNA"/>
</dbReference>
<evidence type="ECO:0000313" key="3">
    <source>
        <dbReference type="Proteomes" id="UP000323632"/>
    </source>
</evidence>
<reference evidence="2 3" key="1">
    <citation type="submission" date="2019-09" db="EMBL/GenBank/DDBJ databases">
        <title>Genome sequence and assembly of Taibaiella sp.</title>
        <authorList>
            <person name="Chhetri G."/>
        </authorList>
    </citation>
    <scope>NUCLEOTIDE SEQUENCE [LARGE SCALE GENOMIC DNA]</scope>
    <source>
        <strain evidence="2 3">KVB11</strain>
    </source>
</reference>
<accession>A0A5M6CHZ9</accession>
<keyword evidence="1" id="KW-0732">Signal</keyword>
<protein>
    <recommendedName>
        <fullName evidence="4">PBCV-specific basic adaptor domain-containing protein</fullName>
    </recommendedName>
</protein>